<reference evidence="1 2" key="1">
    <citation type="journal article" date="2019" name="Emerg. Microbes Infect.">
        <title>Comprehensive subspecies identification of 175 nontuberculous mycobacteria species based on 7547 genomic profiles.</title>
        <authorList>
            <person name="Matsumoto Y."/>
            <person name="Kinjo T."/>
            <person name="Motooka D."/>
            <person name="Nabeya D."/>
            <person name="Jung N."/>
            <person name="Uechi K."/>
            <person name="Horii T."/>
            <person name="Iida T."/>
            <person name="Fujita J."/>
            <person name="Nakamura S."/>
        </authorList>
    </citation>
    <scope>NUCLEOTIDE SEQUENCE [LARGE SCALE GENOMIC DNA]</scope>
    <source>
        <strain evidence="1 2">JCM 6370</strain>
    </source>
</reference>
<dbReference type="Proteomes" id="UP000467252">
    <property type="component" value="Chromosome"/>
</dbReference>
<gene>
    <name evidence="1" type="ORF">MPUL_30620</name>
</gene>
<dbReference type="PANTHER" id="PTHR48228:SF5">
    <property type="entry name" value="ALPHA-METHYLACYL-COA RACEMASE"/>
    <property type="match status" value="1"/>
</dbReference>
<dbReference type="EMBL" id="AP022599">
    <property type="protein sequence ID" value="BBY81904.1"/>
    <property type="molecule type" value="Genomic_DNA"/>
</dbReference>
<evidence type="ECO:0000313" key="1">
    <source>
        <dbReference type="EMBL" id="BBY81904.1"/>
    </source>
</evidence>
<evidence type="ECO:0000313" key="2">
    <source>
        <dbReference type="Proteomes" id="UP000467252"/>
    </source>
</evidence>
<dbReference type="InterPro" id="IPR050509">
    <property type="entry name" value="CoA-transferase_III"/>
</dbReference>
<protein>
    <recommendedName>
        <fullName evidence="3">CoA transferase</fullName>
    </recommendedName>
</protein>
<keyword evidence="2" id="KW-1185">Reference proteome</keyword>
<dbReference type="InterPro" id="IPR003673">
    <property type="entry name" value="CoA-Trfase_fam_III"/>
</dbReference>
<dbReference type="AlphaFoldDB" id="A0A7I7UKB8"/>
<dbReference type="Pfam" id="PF02515">
    <property type="entry name" value="CoA_transf_3"/>
    <property type="match status" value="1"/>
</dbReference>
<accession>A0A7I7UKB8</accession>
<proteinExistence type="predicted"/>
<dbReference type="Gene3D" id="3.40.50.10540">
    <property type="entry name" value="Crotonobetainyl-coa:carnitine coa-transferase, domain 1"/>
    <property type="match status" value="1"/>
</dbReference>
<dbReference type="Gene3D" id="3.30.1540.10">
    <property type="entry name" value="formyl-coa transferase, domain 3"/>
    <property type="match status" value="1"/>
</dbReference>
<evidence type="ECO:0008006" key="3">
    <source>
        <dbReference type="Google" id="ProtNLM"/>
    </source>
</evidence>
<dbReference type="GO" id="GO:0003824">
    <property type="term" value="F:catalytic activity"/>
    <property type="evidence" value="ECO:0007669"/>
    <property type="project" value="InterPro"/>
</dbReference>
<organism evidence="1 2">
    <name type="scientific">Mycolicibacterium pulveris</name>
    <name type="common">Mycobacterium pulveris</name>
    <dbReference type="NCBI Taxonomy" id="36813"/>
    <lineage>
        <taxon>Bacteria</taxon>
        <taxon>Bacillati</taxon>
        <taxon>Actinomycetota</taxon>
        <taxon>Actinomycetes</taxon>
        <taxon>Mycobacteriales</taxon>
        <taxon>Mycobacteriaceae</taxon>
        <taxon>Mycolicibacterium</taxon>
    </lineage>
</organism>
<dbReference type="InterPro" id="IPR044855">
    <property type="entry name" value="CoA-Trfase_III_dom3_sf"/>
</dbReference>
<dbReference type="InterPro" id="IPR023606">
    <property type="entry name" value="CoA-Trfase_III_dom_1_sf"/>
</dbReference>
<name>A0A7I7UKB8_MYCPV</name>
<dbReference type="PANTHER" id="PTHR48228">
    <property type="entry name" value="SUCCINYL-COA--D-CITRAMALATE COA-TRANSFERASE"/>
    <property type="match status" value="1"/>
</dbReference>
<dbReference type="SUPFAM" id="SSF89796">
    <property type="entry name" value="CoA-transferase family III (CaiB/BaiF)"/>
    <property type="match status" value="1"/>
</dbReference>
<sequence length="99" mass="10768">MPNQLDAAAFPDMHKLFAERFASKTRDEWADIFAGTDACVTPVLTWTEAAQNEHLRARSTLVQANGVDQAAPAPRFSRTPAPAVGAPPQAATLFDEICW</sequence>